<dbReference type="InterPro" id="IPR017019">
    <property type="entry name" value="DNA_replication_prd_bac"/>
</dbReference>
<dbReference type="EMBL" id="VULX01000013">
    <property type="protein sequence ID" value="MSR91645.1"/>
    <property type="molecule type" value="Genomic_DNA"/>
</dbReference>
<dbReference type="Gene3D" id="1.10.10.630">
    <property type="entry name" value="DnaD domain-like"/>
    <property type="match status" value="2"/>
</dbReference>
<comment type="similarity">
    <text evidence="1">Belongs to the DnaB/DnaD family.</text>
</comment>
<comment type="caution">
    <text evidence="3">The sequence shown here is derived from an EMBL/GenBank/DDBJ whole genome shotgun (WGS) entry which is preliminary data.</text>
</comment>
<protein>
    <submittedName>
        <fullName evidence="3">DnaD domain protein</fullName>
    </submittedName>
</protein>
<reference evidence="3 4" key="1">
    <citation type="submission" date="2019-08" db="EMBL/GenBank/DDBJ databases">
        <title>In-depth cultivation of the pig gut microbiome towards novel bacterial diversity and tailored functional studies.</title>
        <authorList>
            <person name="Wylensek D."/>
            <person name="Hitch T.C.A."/>
            <person name="Clavel T."/>
        </authorList>
    </citation>
    <scope>NUCLEOTIDE SEQUENCE [LARGE SCALE GENOMIC DNA]</scope>
    <source>
        <strain evidence="3 4">WCA-383-APC-5B</strain>
    </source>
</reference>
<dbReference type="RefSeq" id="WP_154531542.1">
    <property type="nucleotide sequence ID" value="NZ_VULX01000013.1"/>
</dbReference>
<dbReference type="PANTHER" id="PTHR37293">
    <property type="entry name" value="PHAGE REPLICATION PROTEIN-RELATED"/>
    <property type="match status" value="1"/>
</dbReference>
<dbReference type="PIRSF" id="PIRSF033722">
    <property type="entry name" value="DnaD_CA_C3587_prd"/>
    <property type="match status" value="1"/>
</dbReference>
<evidence type="ECO:0000256" key="1">
    <source>
        <dbReference type="ARBA" id="ARBA00093462"/>
    </source>
</evidence>
<evidence type="ECO:0000313" key="4">
    <source>
        <dbReference type="Proteomes" id="UP000460287"/>
    </source>
</evidence>
<name>A0A7X2MYY6_9CLOT</name>
<organism evidence="3 4">
    <name type="scientific">Inconstantimicrobium porci</name>
    <dbReference type="NCBI Taxonomy" id="2652291"/>
    <lineage>
        <taxon>Bacteria</taxon>
        <taxon>Bacillati</taxon>
        <taxon>Bacillota</taxon>
        <taxon>Clostridia</taxon>
        <taxon>Eubacteriales</taxon>
        <taxon>Clostridiaceae</taxon>
        <taxon>Inconstantimicrobium</taxon>
    </lineage>
</organism>
<gene>
    <name evidence="3" type="ORF">FYJ33_09545</name>
</gene>
<dbReference type="Pfam" id="PF07261">
    <property type="entry name" value="DnaB_2"/>
    <property type="match status" value="2"/>
</dbReference>
<dbReference type="SUPFAM" id="SSF158499">
    <property type="entry name" value="DnaD domain-like"/>
    <property type="match status" value="2"/>
</dbReference>
<evidence type="ECO:0000313" key="3">
    <source>
        <dbReference type="EMBL" id="MSR91645.1"/>
    </source>
</evidence>
<dbReference type="NCBIfam" id="TIGR01446">
    <property type="entry name" value="DnaD_dom"/>
    <property type="match status" value="2"/>
</dbReference>
<keyword evidence="4" id="KW-1185">Reference proteome</keyword>
<evidence type="ECO:0000259" key="2">
    <source>
        <dbReference type="Pfam" id="PF07261"/>
    </source>
</evidence>
<dbReference type="Proteomes" id="UP000460287">
    <property type="component" value="Unassembled WGS sequence"/>
</dbReference>
<sequence length="333" mass="38777">MSTFMLKNSPIEFTPVSNIFIDKYMAEARGEFVKVYLLMLKYRTSGEVGVNSSIVASNLHLLESDVMNALDYWNTEGIIKLTPIDNMGNYDIDFCDLSNDTNNNESVDLLSELDNNNSKDMLKDIEKLISRPLSTKEMSTYLSWQKELNFSYELILLLIEYCVSKGKTDVRYIEKVALGWHNSGIQNIEDAQSYIAKHEDKWIQFRKILDFLGMKNAEVMKPQQDMMEKWIYTYNFSIEMIKKAATICFNRLNHSDFKYIDGILSKWHADNIKTIKDIELKDAVRKNNTTYNKSNTTASNSKNNAGLKFNNFKQREYDYDELEKKLLGWDDND</sequence>
<dbReference type="InterPro" id="IPR053162">
    <property type="entry name" value="DnaD"/>
</dbReference>
<dbReference type="InterPro" id="IPR034829">
    <property type="entry name" value="DnaD-like_sf"/>
</dbReference>
<feature type="domain" description="DnaB/C C-terminal" evidence="2">
    <location>
        <begin position="123"/>
        <end position="195"/>
    </location>
</feature>
<dbReference type="InterPro" id="IPR006343">
    <property type="entry name" value="DnaB/C_C"/>
</dbReference>
<dbReference type="PANTHER" id="PTHR37293:SF5">
    <property type="entry name" value="DNA REPLICATION PROTEIN"/>
    <property type="match status" value="1"/>
</dbReference>
<proteinExistence type="inferred from homology"/>
<accession>A0A7X2MYY6</accession>
<dbReference type="AlphaFoldDB" id="A0A7X2MYY6"/>
<feature type="domain" description="DnaB/C C-terminal" evidence="2">
    <location>
        <begin position="223"/>
        <end position="279"/>
    </location>
</feature>